<dbReference type="AlphaFoldDB" id="A0A427XGI8"/>
<protein>
    <recommendedName>
        <fullName evidence="1">N-acetyltransferase domain-containing protein</fullName>
    </recommendedName>
</protein>
<organism evidence="2 3">
    <name type="scientific">Apiotrichum porosum</name>
    <dbReference type="NCBI Taxonomy" id="105984"/>
    <lineage>
        <taxon>Eukaryota</taxon>
        <taxon>Fungi</taxon>
        <taxon>Dikarya</taxon>
        <taxon>Basidiomycota</taxon>
        <taxon>Agaricomycotina</taxon>
        <taxon>Tremellomycetes</taxon>
        <taxon>Trichosporonales</taxon>
        <taxon>Trichosporonaceae</taxon>
        <taxon>Apiotrichum</taxon>
    </lineage>
</organism>
<accession>A0A427XGI8</accession>
<dbReference type="PANTHER" id="PTHR43328:SF1">
    <property type="entry name" value="N-ACETYLTRANSFERASE DOMAIN-CONTAINING PROTEIN"/>
    <property type="match status" value="1"/>
</dbReference>
<dbReference type="Proteomes" id="UP000279236">
    <property type="component" value="Unassembled WGS sequence"/>
</dbReference>
<gene>
    <name evidence="2" type="ORF">EHS24_002456</name>
</gene>
<proteinExistence type="predicted"/>
<evidence type="ECO:0000313" key="3">
    <source>
        <dbReference type="Proteomes" id="UP000279236"/>
    </source>
</evidence>
<evidence type="ECO:0000313" key="2">
    <source>
        <dbReference type="EMBL" id="RSH78005.1"/>
    </source>
</evidence>
<evidence type="ECO:0000259" key="1">
    <source>
        <dbReference type="Pfam" id="PF13302"/>
    </source>
</evidence>
<dbReference type="SUPFAM" id="SSF55729">
    <property type="entry name" value="Acyl-CoA N-acyltransferases (Nat)"/>
    <property type="match status" value="1"/>
</dbReference>
<name>A0A427XGI8_9TREE</name>
<dbReference type="GO" id="GO:0016747">
    <property type="term" value="F:acyltransferase activity, transferring groups other than amino-acyl groups"/>
    <property type="evidence" value="ECO:0007669"/>
    <property type="project" value="InterPro"/>
</dbReference>
<comment type="caution">
    <text evidence="2">The sequence shown here is derived from an EMBL/GenBank/DDBJ whole genome shotgun (WGS) entry which is preliminary data.</text>
</comment>
<sequence>MPKPAFDSPEYQHALATCVRWDPEREEPYLQLPSFPDLRLTPFRAGIEDEYVTLFNHKSIGQRLYTLPWPMDRTYVDEWVAGTQPLMRASVAQLVDALAAPLPDTASAAATTPLAARADAHIASFPFKTLRSVSTGKVVGDYHMAPMTESQGVHPDMPDKRASDITPADMLALAPEAQVWQMGYVLDPAYSGRGITTEAVACVLAGWVVPWMKVGKMCAWIEYNNPASAAILMRNGFEFVADEPAVEKTGRWRFSGFYARTLRADARDGVPRASADWRAKREEAVKVAAVGLAEMEKEGKSRPI</sequence>
<dbReference type="RefSeq" id="XP_028473152.1">
    <property type="nucleotide sequence ID" value="XM_028618196.1"/>
</dbReference>
<dbReference type="InterPro" id="IPR016181">
    <property type="entry name" value="Acyl_CoA_acyltransferase"/>
</dbReference>
<reference evidence="2 3" key="1">
    <citation type="submission" date="2018-11" db="EMBL/GenBank/DDBJ databases">
        <title>Genome sequence of Apiotrichum porosum DSM 27194.</title>
        <authorList>
            <person name="Aliyu H."/>
            <person name="Gorte O."/>
            <person name="Ochsenreither K."/>
        </authorList>
    </citation>
    <scope>NUCLEOTIDE SEQUENCE [LARGE SCALE GENOMIC DNA]</scope>
    <source>
        <strain evidence="2 3">DSM 27194</strain>
    </source>
</reference>
<dbReference type="OrthoDB" id="630895at2759"/>
<dbReference type="GeneID" id="39586999"/>
<dbReference type="STRING" id="105984.A0A427XGI8"/>
<feature type="domain" description="N-acetyltransferase" evidence="1">
    <location>
        <begin position="178"/>
        <end position="238"/>
    </location>
</feature>
<dbReference type="Gene3D" id="3.40.630.30">
    <property type="match status" value="1"/>
</dbReference>
<dbReference type="EMBL" id="RSCE01000013">
    <property type="protein sequence ID" value="RSH78005.1"/>
    <property type="molecule type" value="Genomic_DNA"/>
</dbReference>
<dbReference type="PANTHER" id="PTHR43328">
    <property type="entry name" value="ACETYLTRANSFERASE-RELATED"/>
    <property type="match status" value="1"/>
</dbReference>
<dbReference type="InterPro" id="IPR000182">
    <property type="entry name" value="GNAT_dom"/>
</dbReference>
<dbReference type="Pfam" id="PF13302">
    <property type="entry name" value="Acetyltransf_3"/>
    <property type="match status" value="1"/>
</dbReference>
<keyword evidence="3" id="KW-1185">Reference proteome</keyword>